<dbReference type="Proteomes" id="UP000016480">
    <property type="component" value="Unassembled WGS sequence"/>
</dbReference>
<proteinExistence type="predicted"/>
<accession>A0A8T0C8T5</accession>
<dbReference type="AlphaFoldDB" id="A0A8T0C8T5"/>
<organism evidence="1 2">
    <name type="scientific">Pseudoalteromonas rubra</name>
    <dbReference type="NCBI Taxonomy" id="43658"/>
    <lineage>
        <taxon>Bacteria</taxon>
        <taxon>Pseudomonadati</taxon>
        <taxon>Pseudomonadota</taxon>
        <taxon>Gammaproteobacteria</taxon>
        <taxon>Alteromonadales</taxon>
        <taxon>Pseudoalteromonadaceae</taxon>
        <taxon>Pseudoalteromonas</taxon>
    </lineage>
</organism>
<name>A0A8T0C8T5_9GAMM</name>
<sequence>MLSIELFIGVQGGNCYHWPGLSEGAIQCRLYKLNFFWNE</sequence>
<evidence type="ECO:0000313" key="2">
    <source>
        <dbReference type="Proteomes" id="UP000016480"/>
    </source>
</evidence>
<comment type="caution">
    <text evidence="1">The sequence shown here is derived from an EMBL/GenBank/DDBJ whole genome shotgun (WGS) entry which is preliminary data.</text>
</comment>
<dbReference type="EMBL" id="AHCD03000034">
    <property type="protein sequence ID" value="KAF7787147.1"/>
    <property type="molecule type" value="Genomic_DNA"/>
</dbReference>
<reference evidence="1 2" key="1">
    <citation type="journal article" date="2012" name="J. Bacteriol.">
        <title>Genome sequence of the cycloprodigiosin-producing bacterial strain Pseudoalteromonas rubra ATCC 29570(T).</title>
        <authorList>
            <person name="Xie B.B."/>
            <person name="Shu Y.L."/>
            <person name="Qin Q.L."/>
            <person name="Rong J.C."/>
            <person name="Zhang X.Y."/>
            <person name="Chen X.L."/>
            <person name="Zhou B.C."/>
            <person name="Zhang Y.Z."/>
        </authorList>
    </citation>
    <scope>NUCLEOTIDE SEQUENCE [LARGE SCALE GENOMIC DNA]</scope>
    <source>
        <strain evidence="1 2">DSM 6842</strain>
    </source>
</reference>
<gene>
    <name evidence="1" type="ORF">PRUB_a4017</name>
</gene>
<evidence type="ECO:0000313" key="1">
    <source>
        <dbReference type="EMBL" id="KAF7787147.1"/>
    </source>
</evidence>
<protein>
    <submittedName>
        <fullName evidence="1">Uncharacterized protein</fullName>
    </submittedName>
</protein>